<dbReference type="InterPro" id="IPR036397">
    <property type="entry name" value="RNaseH_sf"/>
</dbReference>
<accession>A0A8X7WL61</accession>
<sequence length="1038" mass="118915">MSVSYGYRGRGEISKESRRRQKKDDDIIPIPEFDYSDLIEKYKLTLVGRMFHIDGRSVDALIKHMPKRHIWGVEGKVRGTNLGNNKFQFDFNSEQDLQKVLQRRPCHFNKWSFSLERWIPTIQEDFLNSMLFWVAVSGVPIHYKKDETYRNIGNALGLVDLVDVDGGRVRVSVNADEPLKFECRAGYANGDVIRVTLVYEDLHRYCFTCKRISHEEGTCPELTDEQREKNRLVRIEQKERAERETREAFSFPSRFGTERGRGSDRSYLRNDLREEISERRDHRSKNVWNRLDTRNDSYYPRDRERYHPYQKQGSLILKDKEEARERSGTNSGLSNWNHDRSHNRERVSETQSGSRFSSHRRSTPDSQRTISAQIEAPRGRRNDRKSRISPHRSQKEWRPLKESQAGDSRKAYTAADPEATETEEDQRSKLKGKAIATTPSPEKSRAAVSRGKLVIREQGMERVRDQIQQRTDVVADPHSGGHPLQPRDKTPAIETTGNHPEKSVTGADPTKTRTAVEVEPMDDEAFENMLEQYQAPEGEEEVDLDTVDDLMEEELELERQRIEKEENQKKSLMARLGEQDRQQPQSVTQELGVRRMGSSEREDNERRKTFAAPSQGLPSGQQIEKRTRVSQDESGPTSGKQLDGAVKRKKSSRSPEVKGAAASKKLAGLGRSSPKTKTARQLRLSVSKTSTQIPRHEVYPSALKGGKPSVSGSVVSQKPSTRSVLQENVVRTVGTGAETKAWEDVWIPAEIARPAIPRDAFFEQNLHVHHLIDFDTKTWNEQVIRELVAEEDVNRILLIKPSRLGRRDGYVWKHSKSGSYSVKTGYELINAKRKSLIEVGVEEPSVTTLKKEARSWQVAQIIPSVIEEEQVRDQENSGTQLCHQVRSGNRCQVDASWVHDGSGTGLGFVMWEGDNRSIMGLKYCKQTASPLHTETEGLLWAMKTIREKGYHSMHFETDCVQLCKLIQKLEDWPSMVQEMEEIKVVADCFEKFSISYVMRENNSRADCLAKAARARHQYFEYVCVETPVWLAHVASLLE</sequence>
<keyword evidence="5" id="KW-1185">Reference proteome</keyword>
<feature type="compositionally biased region" description="Basic and acidic residues" evidence="1">
    <location>
        <begin position="9"/>
        <end position="23"/>
    </location>
</feature>
<dbReference type="PANTHER" id="PTHR31286">
    <property type="entry name" value="GLYCINE-RICH CELL WALL STRUCTURAL PROTEIN 1.8-LIKE"/>
    <property type="match status" value="1"/>
</dbReference>
<evidence type="ECO:0000256" key="1">
    <source>
        <dbReference type="SAM" id="MobiDB-lite"/>
    </source>
</evidence>
<evidence type="ECO:0008006" key="6">
    <source>
        <dbReference type="Google" id="ProtNLM"/>
    </source>
</evidence>
<dbReference type="InterPro" id="IPR002156">
    <property type="entry name" value="RNaseH_domain"/>
</dbReference>
<feature type="region of interest" description="Disordered" evidence="1">
    <location>
        <begin position="472"/>
        <end position="512"/>
    </location>
</feature>
<feature type="region of interest" description="Disordered" evidence="1">
    <location>
        <begin position="1"/>
        <end position="23"/>
    </location>
</feature>
<reference evidence="4 5" key="1">
    <citation type="submission" date="2020-02" db="EMBL/GenBank/DDBJ databases">
        <authorList>
            <person name="Ma Q."/>
            <person name="Huang Y."/>
            <person name="Song X."/>
            <person name="Pei D."/>
        </authorList>
    </citation>
    <scope>NUCLEOTIDE SEQUENCE [LARGE SCALE GENOMIC DNA]</scope>
    <source>
        <strain evidence="4">Sxm20200214</strain>
        <tissue evidence="4">Leaf</tissue>
    </source>
</reference>
<feature type="compositionally biased region" description="Basic and acidic residues" evidence="1">
    <location>
        <begin position="337"/>
        <end position="348"/>
    </location>
</feature>
<evidence type="ECO:0000259" key="3">
    <source>
        <dbReference type="Pfam" id="PF14111"/>
    </source>
</evidence>
<feature type="region of interest" description="Disordered" evidence="1">
    <location>
        <begin position="559"/>
        <end position="691"/>
    </location>
</feature>
<comment type="caution">
    <text evidence="4">The sequence shown here is derived from an EMBL/GenBank/DDBJ whole genome shotgun (WGS) entry which is preliminary data.</text>
</comment>
<name>A0A8X7WL61_BRACI</name>
<evidence type="ECO:0000313" key="4">
    <source>
        <dbReference type="EMBL" id="KAG2331506.1"/>
    </source>
</evidence>
<feature type="compositionally biased region" description="Basic residues" evidence="1">
    <location>
        <begin position="379"/>
        <end position="392"/>
    </location>
</feature>
<dbReference type="PANTHER" id="PTHR31286:SF182">
    <property type="entry name" value="ZINC KNUCKLE CX2CX4HX4C DOMAIN-CONTAINING PROTEIN"/>
    <property type="match status" value="1"/>
</dbReference>
<feature type="compositionally biased region" description="Low complexity" evidence="1">
    <location>
        <begin position="658"/>
        <end position="670"/>
    </location>
</feature>
<dbReference type="GO" id="GO:0004523">
    <property type="term" value="F:RNA-DNA hybrid ribonuclease activity"/>
    <property type="evidence" value="ECO:0007669"/>
    <property type="project" value="InterPro"/>
</dbReference>
<dbReference type="InterPro" id="IPR040256">
    <property type="entry name" value="At4g02000-like"/>
</dbReference>
<feature type="compositionally biased region" description="Basic and acidic residues" evidence="1">
    <location>
        <begin position="293"/>
        <end position="307"/>
    </location>
</feature>
<feature type="domain" description="DUF4283" evidence="3">
    <location>
        <begin position="40"/>
        <end position="122"/>
    </location>
</feature>
<feature type="region of interest" description="Disordered" evidence="1">
    <location>
        <begin position="243"/>
        <end position="266"/>
    </location>
</feature>
<dbReference type="EMBL" id="JAAMPC010000001">
    <property type="protein sequence ID" value="KAG2331506.1"/>
    <property type="molecule type" value="Genomic_DNA"/>
</dbReference>
<dbReference type="AlphaFoldDB" id="A0A8X7WL61"/>
<organism evidence="4 5">
    <name type="scientific">Brassica carinata</name>
    <name type="common">Ethiopian mustard</name>
    <name type="synonym">Abyssinian cabbage</name>
    <dbReference type="NCBI Taxonomy" id="52824"/>
    <lineage>
        <taxon>Eukaryota</taxon>
        <taxon>Viridiplantae</taxon>
        <taxon>Streptophyta</taxon>
        <taxon>Embryophyta</taxon>
        <taxon>Tracheophyta</taxon>
        <taxon>Spermatophyta</taxon>
        <taxon>Magnoliopsida</taxon>
        <taxon>eudicotyledons</taxon>
        <taxon>Gunneridae</taxon>
        <taxon>Pentapetalae</taxon>
        <taxon>rosids</taxon>
        <taxon>malvids</taxon>
        <taxon>Brassicales</taxon>
        <taxon>Brassicaceae</taxon>
        <taxon>Brassiceae</taxon>
        <taxon>Brassica</taxon>
    </lineage>
</organism>
<dbReference type="SUPFAM" id="SSF53098">
    <property type="entry name" value="Ribonuclease H-like"/>
    <property type="match status" value="1"/>
</dbReference>
<feature type="compositionally biased region" description="Basic and acidic residues" evidence="1">
    <location>
        <begin position="256"/>
        <end position="266"/>
    </location>
</feature>
<dbReference type="GO" id="GO:0003676">
    <property type="term" value="F:nucleic acid binding"/>
    <property type="evidence" value="ECO:0007669"/>
    <property type="project" value="InterPro"/>
</dbReference>
<dbReference type="Proteomes" id="UP000886595">
    <property type="component" value="Unassembled WGS sequence"/>
</dbReference>
<dbReference type="InterPro" id="IPR044730">
    <property type="entry name" value="RNase_H-like_dom_plant"/>
</dbReference>
<feature type="compositionally biased region" description="Basic and acidic residues" evidence="1">
    <location>
        <begin position="559"/>
        <end position="569"/>
    </location>
</feature>
<feature type="region of interest" description="Disordered" evidence="1">
    <location>
        <begin position="293"/>
        <end position="449"/>
    </location>
</feature>
<dbReference type="Pfam" id="PF14111">
    <property type="entry name" value="DUF4283"/>
    <property type="match status" value="1"/>
</dbReference>
<dbReference type="OrthoDB" id="1695837at2759"/>
<feature type="domain" description="RNase H type-1" evidence="2">
    <location>
        <begin position="893"/>
        <end position="1012"/>
    </location>
</feature>
<feature type="compositionally biased region" description="Basic and acidic residues" evidence="1">
    <location>
        <begin position="317"/>
        <end position="327"/>
    </location>
</feature>
<dbReference type="InterPro" id="IPR025558">
    <property type="entry name" value="DUF4283"/>
</dbReference>
<gene>
    <name evidence="4" type="ORF">Bca52824_002686</name>
</gene>
<dbReference type="Pfam" id="PF13456">
    <property type="entry name" value="RVT_3"/>
    <property type="match status" value="1"/>
</dbReference>
<dbReference type="Gene3D" id="3.30.420.10">
    <property type="entry name" value="Ribonuclease H-like superfamily/Ribonuclease H"/>
    <property type="match status" value="1"/>
</dbReference>
<dbReference type="InterPro" id="IPR012337">
    <property type="entry name" value="RNaseH-like_sf"/>
</dbReference>
<evidence type="ECO:0000313" key="5">
    <source>
        <dbReference type="Proteomes" id="UP000886595"/>
    </source>
</evidence>
<evidence type="ECO:0000259" key="2">
    <source>
        <dbReference type="Pfam" id="PF13456"/>
    </source>
</evidence>
<feature type="compositionally biased region" description="Basic and acidic residues" evidence="1">
    <location>
        <begin position="597"/>
        <end position="608"/>
    </location>
</feature>
<dbReference type="CDD" id="cd06222">
    <property type="entry name" value="RNase_H_like"/>
    <property type="match status" value="1"/>
</dbReference>
<protein>
    <recommendedName>
        <fullName evidence="6">RNase H type-1 domain-containing protein</fullName>
    </recommendedName>
</protein>
<proteinExistence type="predicted"/>